<proteinExistence type="predicted"/>
<dbReference type="EMBL" id="CP014205">
    <property type="protein sequence ID" value="AMQ84157.1"/>
    <property type="molecule type" value="Genomic_DNA"/>
</dbReference>
<organism evidence="1 2">
    <name type="scientific">Pseudomonas glycinae</name>
    <dbReference type="NCBI Taxonomy" id="1785145"/>
    <lineage>
        <taxon>Bacteria</taxon>
        <taxon>Pseudomonadati</taxon>
        <taxon>Pseudomonadota</taxon>
        <taxon>Gammaproteobacteria</taxon>
        <taxon>Pseudomonadales</taxon>
        <taxon>Pseudomonadaceae</taxon>
        <taxon>Pseudomonas</taxon>
    </lineage>
</organism>
<sequence length="176" mass="20597">MIVHDELPAIVPKFINFRKIELKVSNQIIQLSDRSGHIIAMKPQPLFHGNFVVCPYIPTRFPGDIRYQRQHRVIESQPFAILVILEINPAIWSEYFHFSRLSNANRRSVLLRQAQQQTSHGNCLGQATQERLARRMNQIQRGVLLQFDLVVPSQNFLVCRTVRQTQLKFRHYQIAL</sequence>
<reference evidence="1" key="1">
    <citation type="submission" date="2017-12" db="EMBL/GenBank/DDBJ databases">
        <title>Pseudomonas sp. MS586 complete sequence.</title>
        <authorList>
            <person name="Lu S."/>
            <person name="Deng P."/>
        </authorList>
    </citation>
    <scope>NUCLEOTIDE SEQUENCE</scope>
    <source>
        <strain evidence="1">MS586</strain>
    </source>
</reference>
<accession>A0ABN4MPD7</accession>
<name>A0ABN4MPD7_9PSED</name>
<dbReference type="Proteomes" id="UP000075187">
    <property type="component" value="Chromosome"/>
</dbReference>
<gene>
    <name evidence="1" type="ORF">AWU82_12800</name>
</gene>
<evidence type="ECO:0000313" key="2">
    <source>
        <dbReference type="Proteomes" id="UP000075187"/>
    </source>
</evidence>
<keyword evidence="2" id="KW-1185">Reference proteome</keyword>
<evidence type="ECO:0000313" key="1">
    <source>
        <dbReference type="EMBL" id="AMQ84157.1"/>
    </source>
</evidence>
<protein>
    <submittedName>
        <fullName evidence="1">Uncharacterized protein</fullName>
    </submittedName>
</protein>